<accession>A0A516R548</accession>
<dbReference type="RefSeq" id="WP_144002691.1">
    <property type="nucleotide sequence ID" value="NZ_CP040916.1"/>
</dbReference>
<evidence type="ECO:0000313" key="3">
    <source>
        <dbReference type="Proteomes" id="UP000316806"/>
    </source>
</evidence>
<keyword evidence="1" id="KW-1133">Transmembrane helix</keyword>
<protein>
    <submittedName>
        <fullName evidence="2">Uncharacterized protein</fullName>
    </submittedName>
</protein>
<dbReference type="EMBL" id="CP040916">
    <property type="protein sequence ID" value="QDQ10774.1"/>
    <property type="molecule type" value="Genomic_DNA"/>
</dbReference>
<gene>
    <name evidence="2" type="ORF">FH965_09440</name>
</gene>
<feature type="transmembrane region" description="Helical" evidence="1">
    <location>
        <begin position="24"/>
        <end position="44"/>
    </location>
</feature>
<organism evidence="2 3">
    <name type="scientific">Streptomyces spectabilis</name>
    <dbReference type="NCBI Taxonomy" id="68270"/>
    <lineage>
        <taxon>Bacteria</taxon>
        <taxon>Bacillati</taxon>
        <taxon>Actinomycetota</taxon>
        <taxon>Actinomycetes</taxon>
        <taxon>Kitasatosporales</taxon>
        <taxon>Streptomycetaceae</taxon>
        <taxon>Streptomyces</taxon>
    </lineage>
</organism>
<name>A0A516R548_STRST</name>
<dbReference type="Proteomes" id="UP000316806">
    <property type="component" value="Chromosome"/>
</dbReference>
<proteinExistence type="predicted"/>
<evidence type="ECO:0000256" key="1">
    <source>
        <dbReference type="SAM" id="Phobius"/>
    </source>
</evidence>
<keyword evidence="1" id="KW-0812">Transmembrane</keyword>
<sequence>MSVRAHTRRDPAKQAEPTAVEIQLPWWAIALPAIAFAALLLLILNPVDAHAASGEPVVTHLFERVKAVLASLQ</sequence>
<reference evidence="2 3" key="1">
    <citation type="journal article" date="2019" name="J. Ind. Microbiol. Biotechnol.">
        <title>The complete genomic sequence of Streptomyces spectabilis NRRL-2792 and identification of secondary metabolite biosynthetic gene clusters.</title>
        <authorList>
            <person name="Sinha A."/>
            <person name="Phillips-Salemka S."/>
            <person name="Niraula T.A."/>
            <person name="Short K.A."/>
            <person name="Niraula N.P."/>
        </authorList>
    </citation>
    <scope>NUCLEOTIDE SEQUENCE [LARGE SCALE GENOMIC DNA]</scope>
    <source>
        <strain evidence="2 3">NRRL 2792</strain>
    </source>
</reference>
<dbReference type="AlphaFoldDB" id="A0A516R548"/>
<evidence type="ECO:0000313" key="2">
    <source>
        <dbReference type="EMBL" id="QDQ10774.1"/>
    </source>
</evidence>
<keyword evidence="1" id="KW-0472">Membrane</keyword>